<feature type="domain" description="Mannosyl-glycoprotein endo-beta-N-acetylglucosamidase-like" evidence="3">
    <location>
        <begin position="796"/>
        <end position="939"/>
    </location>
</feature>
<dbReference type="RefSeq" id="WP_240985818.1">
    <property type="nucleotide sequence ID" value="NZ_CDGJ01000005.1"/>
</dbReference>
<accession>A0A8S0VXZ6</accession>
<evidence type="ECO:0000313" key="6">
    <source>
        <dbReference type="Proteomes" id="UP001071230"/>
    </source>
</evidence>
<keyword evidence="1 4" id="KW-0378">Hydrolase</keyword>
<dbReference type="EC" id="3.5.1.4" evidence="4"/>
<evidence type="ECO:0000313" key="4">
    <source>
        <dbReference type="EMBL" id="CAA7602453.1"/>
    </source>
</evidence>
<proteinExistence type="predicted"/>
<dbReference type="EMBL" id="CDGJ01000005">
    <property type="protein sequence ID" value="CEJ05908.1"/>
    <property type="molecule type" value="Genomic_DNA"/>
</dbReference>
<dbReference type="PANTHER" id="PTHR33308:SF9">
    <property type="entry name" value="PEPTIDOGLYCAN HYDROLASE FLGJ"/>
    <property type="match status" value="1"/>
</dbReference>
<protein>
    <submittedName>
        <fullName evidence="4">Amidase</fullName>
        <ecNumber evidence="4">3.5.1.4</ecNumber>
    </submittedName>
    <submittedName>
        <fullName evidence="5">Mannosyl-glycoprotein endo-beta-N-acetylglucosaminidase</fullName>
    </submittedName>
</protein>
<dbReference type="AlphaFoldDB" id="A0A8S0VXZ6"/>
<evidence type="ECO:0000259" key="3">
    <source>
        <dbReference type="SMART" id="SM00047"/>
    </source>
</evidence>
<feature type="region of interest" description="Disordered" evidence="2">
    <location>
        <begin position="118"/>
        <end position="145"/>
    </location>
</feature>
<feature type="region of interest" description="Disordered" evidence="2">
    <location>
        <begin position="693"/>
        <end position="728"/>
    </location>
</feature>
<name>A0A8S0VXZ6_9FIRM</name>
<sequence length="971" mass="99552">MPDSNIHLQTSADLSGVNAVKQGLIEIRNLAQEIAKQGIPSPSGGGTPGATPQTFTERAKQRIREIQERLVNSTTGAQAIIGKSGTRPTAPSQPSGVEVGEWMEQNMPIVNAMMGGGSSAGTSVSNGRVPKPQKFVPKPGTIPTPQSVLNQYRNKEKYTPEYYKDFFLSAGKNLPPGSEMYNTWHEYNRAWVGGDERAPQNFHESYAAESNMVPVPTPPPPPPIPPRPSNNGGGAMGNAMKAVLPSRGIGAALGAAVGGMGIGGLALGGIATAAIGLGVASVSSYMKSADALSGLTKQILATHDGLSKLQNTVLGAGAAFGYAASQSAAIANALGPAYGSLALGQMGTKVSQVAGFSRAYGISSSAASQGFAGAAQLGITTGPGSAMNMGQFGWSLANSASQSGMSGRMSELMQAVLSATQAIQSTSVTSNPSTLLGIMTAMNANLPRSMQGAGSASILGSLSSGIANPGMGGAGQLVNYEAFANSGVSNYWQYLHAKEMGPNYVLPNGKTSLEAVIGESVRTWGTPKLGNAKSGYAPGNQAAGVEEYALQQMYGLSMPQSGAMLSLFGPGGPGVAGLKNNLGITSGQMKNIDMGKLGLLGQLNSAHSAGQLQAVEKQWEAGGGRLGLTQQKALRSASLADQKKMLAQDILSSNYKPLTTSEKLESIVAEIQKTLNTAGGHIADIANKIVGNATKPSKQSAPSKSDLYNAEKRGGVIGGGATPPANSALHDAELRGGVIGPTSFVTPGGAQYSPGIVQTMMSFSGANNAFSWMRTPGGGMGGGLQQLMYRDSGGSGMSLSGSSKDFVSKMSPYAQQASQRTGLPASYILGQWGEESGWGTSAAARQNLNFAGIKPFGGLSAGPDSKYAGFGSLNEFVRAYSNTINSSRYTGARNAAMSGASARDVFDLLHREGYAADPNYGSTVAGAVNSVIKTHTTLDDQSIHKLAAAIKAGPSGLDSTWQVPRSGLVRA</sequence>
<keyword evidence="6" id="KW-1185">Reference proteome</keyword>
<reference evidence="4" key="2">
    <citation type="submission" date="2020-01" db="EMBL/GenBank/DDBJ databases">
        <authorList>
            <person name="Hornung B."/>
        </authorList>
    </citation>
    <scope>NUCLEOTIDE SEQUENCE</scope>
    <source>
        <strain evidence="4">PacBioINE</strain>
    </source>
</reference>
<evidence type="ECO:0000256" key="1">
    <source>
        <dbReference type="ARBA" id="ARBA00022801"/>
    </source>
</evidence>
<gene>
    <name evidence="5" type="ORF">DEACI_0328</name>
    <name evidence="4" type="ORF">DEACI_3127</name>
</gene>
<feature type="compositionally biased region" description="Polar residues" evidence="2">
    <location>
        <begin position="694"/>
        <end position="703"/>
    </location>
</feature>
<dbReference type="SMART" id="SM00047">
    <property type="entry name" value="LYZ2"/>
    <property type="match status" value="1"/>
</dbReference>
<dbReference type="KEGG" id="aacx:DEACI_3127"/>
<dbReference type="PANTHER" id="PTHR33308">
    <property type="entry name" value="PEPTIDOGLYCAN HYDROLASE FLGJ"/>
    <property type="match status" value="1"/>
</dbReference>
<feature type="region of interest" description="Disordered" evidence="2">
    <location>
        <begin position="37"/>
        <end position="58"/>
    </location>
</feature>
<organism evidence="4">
    <name type="scientific">Acididesulfobacillus acetoxydans</name>
    <dbReference type="NCBI Taxonomy" id="1561005"/>
    <lineage>
        <taxon>Bacteria</taxon>
        <taxon>Bacillati</taxon>
        <taxon>Bacillota</taxon>
        <taxon>Clostridia</taxon>
        <taxon>Eubacteriales</taxon>
        <taxon>Peptococcaceae</taxon>
        <taxon>Acididesulfobacillus</taxon>
    </lineage>
</organism>
<dbReference type="InterPro" id="IPR051056">
    <property type="entry name" value="Glycosyl_Hydrolase_73"/>
</dbReference>
<dbReference type="EMBL" id="LR746496">
    <property type="protein sequence ID" value="CAA7602453.1"/>
    <property type="molecule type" value="Genomic_DNA"/>
</dbReference>
<dbReference type="Gene3D" id="1.10.530.10">
    <property type="match status" value="1"/>
</dbReference>
<dbReference type="Proteomes" id="UP001071230">
    <property type="component" value="Unassembled WGS sequence"/>
</dbReference>
<reference evidence="5" key="1">
    <citation type="submission" date="2014-11" db="EMBL/GenBank/DDBJ databases">
        <authorList>
            <person name="Hornung B.V."/>
        </authorList>
    </citation>
    <scope>NUCLEOTIDE SEQUENCE</scope>
    <source>
        <strain evidence="5">INE</strain>
    </source>
</reference>
<dbReference type="GO" id="GO:0004040">
    <property type="term" value="F:amidase activity"/>
    <property type="evidence" value="ECO:0007669"/>
    <property type="project" value="UniProtKB-EC"/>
</dbReference>
<dbReference type="InterPro" id="IPR002901">
    <property type="entry name" value="MGlyc_endo_b_GlcNAc-like_dom"/>
</dbReference>
<evidence type="ECO:0000256" key="2">
    <source>
        <dbReference type="SAM" id="MobiDB-lite"/>
    </source>
</evidence>
<dbReference type="Proteomes" id="UP000836597">
    <property type="component" value="Chromosome"/>
</dbReference>
<dbReference type="Pfam" id="PF01832">
    <property type="entry name" value="Glucosaminidase"/>
    <property type="match status" value="1"/>
</dbReference>
<evidence type="ECO:0000313" key="5">
    <source>
        <dbReference type="EMBL" id="CEJ05908.1"/>
    </source>
</evidence>